<dbReference type="PANTHER" id="PTHR34386:SF1">
    <property type="entry name" value="GLUTAREDOXIN-LIKE PROTEIN NRDH"/>
    <property type="match status" value="1"/>
</dbReference>
<feature type="domain" description="DUF547" evidence="2">
    <location>
        <begin position="78"/>
        <end position="175"/>
    </location>
</feature>
<feature type="chain" id="PRO_5038010242" evidence="1">
    <location>
        <begin position="22"/>
        <end position="243"/>
    </location>
</feature>
<dbReference type="Proteomes" id="UP001060919">
    <property type="component" value="Chromosome"/>
</dbReference>
<evidence type="ECO:0000256" key="1">
    <source>
        <dbReference type="SAM" id="SignalP"/>
    </source>
</evidence>
<gene>
    <name evidence="3" type="ORF">AsAng_0024560</name>
</gene>
<dbReference type="Pfam" id="PF04784">
    <property type="entry name" value="DUF547"/>
    <property type="match status" value="1"/>
</dbReference>
<dbReference type="EMBL" id="AP026867">
    <property type="protein sequence ID" value="BDS11742.1"/>
    <property type="molecule type" value="Genomic_DNA"/>
</dbReference>
<dbReference type="AlphaFoldDB" id="A0A916DTF1"/>
<evidence type="ECO:0000259" key="2">
    <source>
        <dbReference type="Pfam" id="PF04784"/>
    </source>
</evidence>
<dbReference type="GO" id="GO:0009055">
    <property type="term" value="F:electron transfer activity"/>
    <property type="evidence" value="ECO:0007669"/>
    <property type="project" value="TreeGrafter"/>
</dbReference>
<accession>A0A916DTF1</accession>
<dbReference type="InterPro" id="IPR051548">
    <property type="entry name" value="Grx-like_ET"/>
</dbReference>
<keyword evidence="1" id="KW-0732">Signal</keyword>
<dbReference type="InterPro" id="IPR006869">
    <property type="entry name" value="DUF547"/>
</dbReference>
<evidence type="ECO:0000313" key="4">
    <source>
        <dbReference type="Proteomes" id="UP001060919"/>
    </source>
</evidence>
<dbReference type="GO" id="GO:0045454">
    <property type="term" value="P:cell redox homeostasis"/>
    <property type="evidence" value="ECO:0007669"/>
    <property type="project" value="TreeGrafter"/>
</dbReference>
<sequence length="243" mass="28403">MRTLTSILFFSCLFLSLTSKAAPIKDAAEFFNHADDFFKNYAINGNIKYANLKQDPSNLQPLIDFIGLTPVKSIDVYRRKAYLINCYNLVVIKAVLDNYPIKKVKDTNKFFKKDKHKIGNEMITLDHLEYKIIFKEYKDPRLHFVLVCAAKGCPPIPSFAYTPGDLNYQINKQCQLALDNPNFLYLEDKDGIVKLSPIFKWYKNDFFPSIIDFINAHRSQKLPSSYTLDYYEYDWNLNAWEEL</sequence>
<evidence type="ECO:0000313" key="3">
    <source>
        <dbReference type="EMBL" id="BDS11742.1"/>
    </source>
</evidence>
<name>A0A916DTF1_9BACT</name>
<reference evidence="3" key="1">
    <citation type="submission" date="2022-09" db="EMBL/GenBank/DDBJ databases">
        <title>Aureispira anguillicida sp. nov., isolated from Leptocephalus of Japanese eel Anguilla japonica.</title>
        <authorList>
            <person name="Yuasa K."/>
            <person name="Mekata T."/>
            <person name="Ikunari K."/>
        </authorList>
    </citation>
    <scope>NUCLEOTIDE SEQUENCE</scope>
    <source>
        <strain evidence="3">EL160426</strain>
    </source>
</reference>
<dbReference type="PANTHER" id="PTHR34386">
    <property type="entry name" value="GLUTAREDOXIN"/>
    <property type="match status" value="1"/>
</dbReference>
<dbReference type="KEGG" id="aup:AsAng_0024560"/>
<dbReference type="RefSeq" id="WP_264792888.1">
    <property type="nucleotide sequence ID" value="NZ_AP026867.1"/>
</dbReference>
<keyword evidence="4" id="KW-1185">Reference proteome</keyword>
<organism evidence="3 4">
    <name type="scientific">Aureispira anguillae</name>
    <dbReference type="NCBI Taxonomy" id="2864201"/>
    <lineage>
        <taxon>Bacteria</taxon>
        <taxon>Pseudomonadati</taxon>
        <taxon>Bacteroidota</taxon>
        <taxon>Saprospiria</taxon>
        <taxon>Saprospirales</taxon>
        <taxon>Saprospiraceae</taxon>
        <taxon>Aureispira</taxon>
    </lineage>
</organism>
<protein>
    <submittedName>
        <fullName evidence="3">DUF547 domain-containing protein</fullName>
    </submittedName>
</protein>
<feature type="signal peptide" evidence="1">
    <location>
        <begin position="1"/>
        <end position="21"/>
    </location>
</feature>
<proteinExistence type="predicted"/>